<feature type="signal peptide" evidence="1">
    <location>
        <begin position="1"/>
        <end position="24"/>
    </location>
</feature>
<organism evidence="3 4">
    <name type="scientific">Cellulomonas fimi (strain ATCC 484 / DSM 20113 / JCM 1341 / CCUG 24087 / LMG 16345 / NBRC 15513 / NCIMB 8980 / NCTC 7547 / NRS-133)</name>
    <dbReference type="NCBI Taxonomy" id="590998"/>
    <lineage>
        <taxon>Bacteria</taxon>
        <taxon>Bacillati</taxon>
        <taxon>Actinomycetota</taxon>
        <taxon>Actinomycetes</taxon>
        <taxon>Micrococcales</taxon>
        <taxon>Cellulomonadaceae</taxon>
        <taxon>Cellulomonas</taxon>
    </lineage>
</organism>
<dbReference type="STRING" id="590998.Celf_2078"/>
<reference evidence="3 4" key="1">
    <citation type="submission" date="2011-04" db="EMBL/GenBank/DDBJ databases">
        <title>Complete sequence of Cellulomonas fimi ATCC 484.</title>
        <authorList>
            <consortium name="US DOE Joint Genome Institute"/>
            <person name="Lucas S."/>
            <person name="Han J."/>
            <person name="Lapidus A."/>
            <person name="Cheng J.-F."/>
            <person name="Goodwin L."/>
            <person name="Pitluck S."/>
            <person name="Peters L."/>
            <person name="Chertkov O."/>
            <person name="Detter J.C."/>
            <person name="Han C."/>
            <person name="Tapia R."/>
            <person name="Land M."/>
            <person name="Hauser L."/>
            <person name="Kyrpides N."/>
            <person name="Ivanova N."/>
            <person name="Ovchinnikova G."/>
            <person name="Pagani I."/>
            <person name="Mead D."/>
            <person name="Brumm P."/>
            <person name="Woyke T."/>
        </authorList>
    </citation>
    <scope>NUCLEOTIDE SEQUENCE [LARGE SCALE GENOMIC DNA]</scope>
    <source>
        <strain evidence="4">ATCC 484 / DSM 20113 / JCM 1341 / NBRC 15513 / NCIMB 8980 / NCTC 7547</strain>
    </source>
</reference>
<name>F4H0V9_CELFA</name>
<dbReference type="eggNOG" id="COG3187">
    <property type="taxonomic scope" value="Bacteria"/>
</dbReference>
<evidence type="ECO:0000259" key="2">
    <source>
        <dbReference type="Pfam" id="PF03724"/>
    </source>
</evidence>
<proteinExistence type="predicted"/>
<evidence type="ECO:0000256" key="1">
    <source>
        <dbReference type="SAM" id="SignalP"/>
    </source>
</evidence>
<keyword evidence="1" id="KW-0732">Signal</keyword>
<feature type="chain" id="PRO_5003308959" description="DUF306 domain-containing protein" evidence="1">
    <location>
        <begin position="25"/>
        <end position="143"/>
    </location>
</feature>
<dbReference type="RefSeq" id="WP_013771232.1">
    <property type="nucleotide sequence ID" value="NC_015514.1"/>
</dbReference>
<feature type="domain" description="DUF306" evidence="2">
    <location>
        <begin position="36"/>
        <end position="135"/>
    </location>
</feature>
<sequence>MRTRLLRPVVIGSAAVLAAGVATAATLTSRPVDGPDLAGLSFVSTHVDGHELVDGTYVVLAFQDDHLAATAGCNHLLGPATWDDGTLVTQSLATSMMACPPDLAAQDDWLGALLTERPTLTLTGTTLEVRSGGTTLVLEGADV</sequence>
<dbReference type="PANTHER" id="PTHR35535">
    <property type="entry name" value="HEAT SHOCK PROTEIN HSLJ"/>
    <property type="match status" value="1"/>
</dbReference>
<dbReference type="KEGG" id="cfi:Celf_2078"/>
<accession>F4H0V9</accession>
<dbReference type="InterPro" id="IPR038670">
    <property type="entry name" value="HslJ-like_sf"/>
</dbReference>
<keyword evidence="4" id="KW-1185">Reference proteome</keyword>
<evidence type="ECO:0000313" key="3">
    <source>
        <dbReference type="EMBL" id="AEE46206.1"/>
    </source>
</evidence>
<dbReference type="InterPro" id="IPR005184">
    <property type="entry name" value="DUF306_Meta_HslJ"/>
</dbReference>
<dbReference type="Proteomes" id="UP000008460">
    <property type="component" value="Chromosome"/>
</dbReference>
<gene>
    <name evidence="3" type="ordered locus">Celf_2078</name>
</gene>
<dbReference type="InterPro" id="IPR053147">
    <property type="entry name" value="Hsp_HslJ-like"/>
</dbReference>
<dbReference type="Gene3D" id="2.40.128.270">
    <property type="match status" value="1"/>
</dbReference>
<dbReference type="EMBL" id="CP002666">
    <property type="protein sequence ID" value="AEE46206.1"/>
    <property type="molecule type" value="Genomic_DNA"/>
</dbReference>
<dbReference type="HOGENOM" id="CLU_1775957_0_0_11"/>
<dbReference type="PANTHER" id="PTHR35535:SF1">
    <property type="entry name" value="HEAT SHOCK PROTEIN HSLJ"/>
    <property type="match status" value="1"/>
</dbReference>
<dbReference type="Pfam" id="PF03724">
    <property type="entry name" value="META"/>
    <property type="match status" value="1"/>
</dbReference>
<evidence type="ECO:0000313" key="4">
    <source>
        <dbReference type="Proteomes" id="UP000008460"/>
    </source>
</evidence>
<protein>
    <recommendedName>
        <fullName evidence="2">DUF306 domain-containing protein</fullName>
    </recommendedName>
</protein>
<dbReference type="AlphaFoldDB" id="F4H0V9"/>